<evidence type="ECO:0000313" key="1">
    <source>
        <dbReference type="EMBL" id="KZV84785.1"/>
    </source>
</evidence>
<name>A0A165DKQ7_EXIGL</name>
<organism evidence="1 2">
    <name type="scientific">Exidia glandulosa HHB12029</name>
    <dbReference type="NCBI Taxonomy" id="1314781"/>
    <lineage>
        <taxon>Eukaryota</taxon>
        <taxon>Fungi</taxon>
        <taxon>Dikarya</taxon>
        <taxon>Basidiomycota</taxon>
        <taxon>Agaricomycotina</taxon>
        <taxon>Agaricomycetes</taxon>
        <taxon>Auriculariales</taxon>
        <taxon>Exidiaceae</taxon>
        <taxon>Exidia</taxon>
    </lineage>
</organism>
<dbReference type="EMBL" id="KV426211">
    <property type="protein sequence ID" value="KZV84785.1"/>
    <property type="molecule type" value="Genomic_DNA"/>
</dbReference>
<evidence type="ECO:0000313" key="2">
    <source>
        <dbReference type="Proteomes" id="UP000077266"/>
    </source>
</evidence>
<proteinExistence type="predicted"/>
<dbReference type="OrthoDB" id="2994597at2759"/>
<sequence length="75" mass="8769">HAVQEATYAYCGWIFAQHFTNRLGPAYIALRNTLNESDPAHAEVLNDIKRRFREETFTRQSIEEVILAYPDIVRM</sequence>
<keyword evidence="2" id="KW-1185">Reference proteome</keyword>
<reference evidence="1 2" key="1">
    <citation type="journal article" date="2016" name="Mol. Biol. Evol.">
        <title>Comparative Genomics of Early-Diverging Mushroom-Forming Fungi Provides Insights into the Origins of Lignocellulose Decay Capabilities.</title>
        <authorList>
            <person name="Nagy L.G."/>
            <person name="Riley R."/>
            <person name="Tritt A."/>
            <person name="Adam C."/>
            <person name="Daum C."/>
            <person name="Floudas D."/>
            <person name="Sun H."/>
            <person name="Yadav J.S."/>
            <person name="Pangilinan J."/>
            <person name="Larsson K.H."/>
            <person name="Matsuura K."/>
            <person name="Barry K."/>
            <person name="Labutti K."/>
            <person name="Kuo R."/>
            <person name="Ohm R.A."/>
            <person name="Bhattacharya S.S."/>
            <person name="Shirouzu T."/>
            <person name="Yoshinaga Y."/>
            <person name="Martin F.M."/>
            <person name="Grigoriev I.V."/>
            <person name="Hibbett D.S."/>
        </authorList>
    </citation>
    <scope>NUCLEOTIDE SEQUENCE [LARGE SCALE GENOMIC DNA]</scope>
    <source>
        <strain evidence="1 2">HHB12029</strain>
    </source>
</reference>
<dbReference type="Proteomes" id="UP000077266">
    <property type="component" value="Unassembled WGS sequence"/>
</dbReference>
<feature type="non-terminal residue" evidence="1">
    <location>
        <position position="1"/>
    </location>
</feature>
<accession>A0A165DKQ7</accession>
<dbReference type="InParanoid" id="A0A165DKQ7"/>
<dbReference type="STRING" id="1314781.A0A165DKQ7"/>
<protein>
    <submittedName>
        <fullName evidence="1">Uncharacterized protein</fullName>
    </submittedName>
</protein>
<gene>
    <name evidence="1" type="ORF">EXIGLDRAFT_595296</name>
</gene>
<dbReference type="AlphaFoldDB" id="A0A165DKQ7"/>
<feature type="non-terminal residue" evidence="1">
    <location>
        <position position="75"/>
    </location>
</feature>